<keyword evidence="4" id="KW-1185">Reference proteome</keyword>
<reference evidence="3" key="4">
    <citation type="journal article" date="2015" name="G3 (Bethesda)">
        <title>Genome sequences of three phytopathogenic species of the Magnaporthaceae family of fungi.</title>
        <authorList>
            <person name="Okagaki L.H."/>
            <person name="Nunes C.C."/>
            <person name="Sailsbery J."/>
            <person name="Clay B."/>
            <person name="Brown D."/>
            <person name="John T."/>
            <person name="Oh Y."/>
            <person name="Young N."/>
            <person name="Fitzgerald M."/>
            <person name="Haas B.J."/>
            <person name="Zeng Q."/>
            <person name="Young S."/>
            <person name="Adiconis X."/>
            <person name="Fan L."/>
            <person name="Levin J.Z."/>
            <person name="Mitchell T.K."/>
            <person name="Okubara P.A."/>
            <person name="Farman M.L."/>
            <person name="Kohn L.M."/>
            <person name="Birren B."/>
            <person name="Ma L.-J."/>
            <person name="Dean R.A."/>
        </authorList>
    </citation>
    <scope>NUCLEOTIDE SEQUENCE</scope>
    <source>
        <strain evidence="3">ATCC 64411 / 73-15</strain>
    </source>
</reference>
<dbReference type="EMBL" id="GL876979">
    <property type="protein sequence ID" value="KLU92186.1"/>
    <property type="molecule type" value="Genomic_DNA"/>
</dbReference>
<feature type="compositionally biased region" description="Basic and acidic residues" evidence="1">
    <location>
        <begin position="585"/>
        <end position="600"/>
    </location>
</feature>
<reference evidence="2" key="3">
    <citation type="submission" date="2011-03" db="EMBL/GenBank/DDBJ databases">
        <title>Annotation of Magnaporthe poae ATCC 64411.</title>
        <authorList>
            <person name="Ma L.-J."/>
            <person name="Dead R."/>
            <person name="Young S.K."/>
            <person name="Zeng Q."/>
            <person name="Gargeya S."/>
            <person name="Fitzgerald M."/>
            <person name="Haas B."/>
            <person name="Abouelleil A."/>
            <person name="Alvarado L."/>
            <person name="Arachchi H.M."/>
            <person name="Berlin A."/>
            <person name="Brown A."/>
            <person name="Chapman S.B."/>
            <person name="Chen Z."/>
            <person name="Dunbar C."/>
            <person name="Freedman E."/>
            <person name="Gearin G."/>
            <person name="Gellesch M."/>
            <person name="Goldberg J."/>
            <person name="Griggs A."/>
            <person name="Gujja S."/>
            <person name="Heiman D."/>
            <person name="Howarth C."/>
            <person name="Larson L."/>
            <person name="Lui A."/>
            <person name="MacDonald P.J.P."/>
            <person name="Mehta T."/>
            <person name="Montmayeur A."/>
            <person name="Murphy C."/>
            <person name="Neiman D."/>
            <person name="Pearson M."/>
            <person name="Priest M."/>
            <person name="Roberts A."/>
            <person name="Saif S."/>
            <person name="Shea T."/>
            <person name="Shenoy N."/>
            <person name="Sisk P."/>
            <person name="Stolte C."/>
            <person name="Sykes S."/>
            <person name="Yandava C."/>
            <person name="Wortman J."/>
            <person name="Nusbaum C."/>
            <person name="Birren B."/>
        </authorList>
    </citation>
    <scope>NUCLEOTIDE SEQUENCE</scope>
    <source>
        <strain evidence="2">ATCC 64411</strain>
    </source>
</reference>
<reference evidence="2" key="1">
    <citation type="submission" date="2010-05" db="EMBL/GenBank/DDBJ databases">
        <title>The Genome Sequence of Magnaporthe poae strain ATCC 64411.</title>
        <authorList>
            <consortium name="The Broad Institute Genome Sequencing Platform"/>
            <consortium name="Broad Institute Genome Sequencing Center for Infectious Disease"/>
            <person name="Ma L.-J."/>
            <person name="Dead R."/>
            <person name="Young S."/>
            <person name="Zeng Q."/>
            <person name="Koehrsen M."/>
            <person name="Alvarado L."/>
            <person name="Berlin A."/>
            <person name="Chapman S.B."/>
            <person name="Chen Z."/>
            <person name="Freedman E."/>
            <person name="Gellesch M."/>
            <person name="Goldberg J."/>
            <person name="Griggs A."/>
            <person name="Gujja S."/>
            <person name="Heilman E.R."/>
            <person name="Heiman D."/>
            <person name="Hepburn T."/>
            <person name="Howarth C."/>
            <person name="Jen D."/>
            <person name="Larson L."/>
            <person name="Mehta T."/>
            <person name="Neiman D."/>
            <person name="Pearson M."/>
            <person name="Roberts A."/>
            <person name="Saif S."/>
            <person name="Shea T."/>
            <person name="Shenoy N."/>
            <person name="Sisk P."/>
            <person name="Stolte C."/>
            <person name="Sykes S."/>
            <person name="Walk T."/>
            <person name="White J."/>
            <person name="Yandava C."/>
            <person name="Haas B."/>
            <person name="Nusbaum C."/>
            <person name="Birren B."/>
        </authorList>
    </citation>
    <scope>NUCLEOTIDE SEQUENCE</scope>
    <source>
        <strain evidence="2">ATCC 64411</strain>
    </source>
</reference>
<name>A0A0C4EEF9_MAGP6</name>
<evidence type="ECO:0000313" key="4">
    <source>
        <dbReference type="Proteomes" id="UP000011715"/>
    </source>
</evidence>
<dbReference type="EMBL" id="ADBL01002736">
    <property type="status" value="NOT_ANNOTATED_CDS"/>
    <property type="molecule type" value="Genomic_DNA"/>
</dbReference>
<accession>A0A0C4EEF9</accession>
<feature type="region of interest" description="Disordered" evidence="1">
    <location>
        <begin position="514"/>
        <end position="538"/>
    </location>
</feature>
<reference evidence="4" key="2">
    <citation type="submission" date="2010-05" db="EMBL/GenBank/DDBJ databases">
        <title>The genome sequence of Magnaporthe poae strain ATCC 64411.</title>
        <authorList>
            <person name="Ma L.-J."/>
            <person name="Dead R."/>
            <person name="Young S."/>
            <person name="Zeng Q."/>
            <person name="Koehrsen M."/>
            <person name="Alvarado L."/>
            <person name="Berlin A."/>
            <person name="Chapman S.B."/>
            <person name="Chen Z."/>
            <person name="Freedman E."/>
            <person name="Gellesch M."/>
            <person name="Goldberg J."/>
            <person name="Griggs A."/>
            <person name="Gujja S."/>
            <person name="Heilman E.R."/>
            <person name="Heiman D."/>
            <person name="Hepburn T."/>
            <person name="Howarth C."/>
            <person name="Jen D."/>
            <person name="Larson L."/>
            <person name="Mehta T."/>
            <person name="Neiman D."/>
            <person name="Pearson M."/>
            <person name="Roberts A."/>
            <person name="Saif S."/>
            <person name="Shea T."/>
            <person name="Shenoy N."/>
            <person name="Sisk P."/>
            <person name="Stolte C."/>
            <person name="Sykes S."/>
            <person name="Walk T."/>
            <person name="White J."/>
            <person name="Yandava C."/>
            <person name="Haas B."/>
            <person name="Nusbaum C."/>
            <person name="Birren B."/>
        </authorList>
    </citation>
    <scope>NUCLEOTIDE SEQUENCE [LARGE SCALE GENOMIC DNA]</scope>
    <source>
        <strain evidence="4">ATCC 64411 / 73-15</strain>
    </source>
</reference>
<feature type="compositionally biased region" description="Basic and acidic residues" evidence="1">
    <location>
        <begin position="229"/>
        <end position="240"/>
    </location>
</feature>
<feature type="region of interest" description="Disordered" evidence="1">
    <location>
        <begin position="332"/>
        <end position="351"/>
    </location>
</feature>
<reference evidence="3" key="5">
    <citation type="submission" date="2015-06" db="UniProtKB">
        <authorList>
            <consortium name="EnsemblFungi"/>
        </authorList>
    </citation>
    <scope>IDENTIFICATION</scope>
    <source>
        <strain evidence="3">ATCC 64411</strain>
    </source>
</reference>
<evidence type="ECO:0000313" key="2">
    <source>
        <dbReference type="EMBL" id="KLU92186.1"/>
    </source>
</evidence>
<dbReference type="OrthoDB" id="3692147at2759"/>
<gene>
    <name evidence="2" type="ORF">MAPG_11132</name>
</gene>
<proteinExistence type="predicted"/>
<dbReference type="Proteomes" id="UP000011715">
    <property type="component" value="Unassembled WGS sequence"/>
</dbReference>
<feature type="region of interest" description="Disordered" evidence="1">
    <location>
        <begin position="229"/>
        <end position="276"/>
    </location>
</feature>
<feature type="region of interest" description="Disordered" evidence="1">
    <location>
        <begin position="585"/>
        <end position="611"/>
    </location>
</feature>
<evidence type="ECO:0000313" key="3">
    <source>
        <dbReference type="EnsemblFungi" id="MAPG_11132T0"/>
    </source>
</evidence>
<dbReference type="VEuPathDB" id="FungiDB:MAPG_11132"/>
<dbReference type="AlphaFoldDB" id="A0A0C4EEF9"/>
<feature type="compositionally biased region" description="Acidic residues" evidence="1">
    <location>
        <begin position="601"/>
        <end position="610"/>
    </location>
</feature>
<evidence type="ECO:0000256" key="1">
    <source>
        <dbReference type="SAM" id="MobiDB-lite"/>
    </source>
</evidence>
<protein>
    <submittedName>
        <fullName evidence="2 3">Uncharacterized protein</fullName>
    </submittedName>
</protein>
<organism evidence="3 4">
    <name type="scientific">Magnaporthiopsis poae (strain ATCC 64411 / 73-15)</name>
    <name type="common">Kentucky bluegrass fungus</name>
    <name type="synonym">Magnaporthe poae</name>
    <dbReference type="NCBI Taxonomy" id="644358"/>
    <lineage>
        <taxon>Eukaryota</taxon>
        <taxon>Fungi</taxon>
        <taxon>Dikarya</taxon>
        <taxon>Ascomycota</taxon>
        <taxon>Pezizomycotina</taxon>
        <taxon>Sordariomycetes</taxon>
        <taxon>Sordariomycetidae</taxon>
        <taxon>Magnaporthales</taxon>
        <taxon>Magnaporthaceae</taxon>
        <taxon>Magnaporthiopsis</taxon>
    </lineage>
</organism>
<dbReference type="eggNOG" id="ENOG502RMW9">
    <property type="taxonomic scope" value="Eukaryota"/>
</dbReference>
<sequence>MWRSRLLSAGAGGGGMLSQAMEWYRFLVSSTQILVRICLSPFVYLLEQRRRNRSVPGRQFPTWGPIRCIINIFLKGGVWGPRPTTRRSGKGSYGLIAAPMSTPADATSDHAPIPEDPWVTAHEINAINSPLYRVPEEVLLHVMESLDAPALYWSGGGGGSSGSSGGGIRGGGFSSAGASSVLMGGRAAWGCAAEPPWQQHLVTARDLIGQALRRDLLCASCRDVRSGWERPLGRDQRDPARPALRRLQPVGPQGTATTQRCSSSGADACRAAPPAGGRMCRGREGRIRLCEHVTIGWDQVESEARSAARERRREDRRVTLRCMHKSHDFGGRVAEEELESKENKDGEGEGWENKTEYQRLRWKSLGEDTSRVWGEYPEVIVEPPPRGSAFGWKADPTAREEKDAVASVLVRRTSAPFYFKSRPASVEELLRMLREMGVHETITTCPHVTFDEVVRRSFDPNVCACIGRGKVQVHHQHKEPNAGCCMCHYIQTCGKESIFCDTMDLYLPWGPDQSDDDEASATTTPWYHQRPSRARHRPTRHGTSCNECLSEYWWISNPRMSRILRLVSTTPDWGVDGPLDPRWLRLVDPSRRDDGQGKDEGNDDKEDAEERDPLACNLLWCPNDSGNGRQCAVARRGRTWGHGLERTRNGIFELGYVYLNTGAIGAFFATLIYGGNDRWESPSAVARNRPIRGRGGVGFLSQEMILGSM</sequence>
<dbReference type="EnsemblFungi" id="MAPG_11132T0">
    <property type="protein sequence ID" value="MAPG_11132T0"/>
    <property type="gene ID" value="MAPG_11132"/>
</dbReference>
<feature type="compositionally biased region" description="Polar residues" evidence="1">
    <location>
        <begin position="254"/>
        <end position="265"/>
    </location>
</feature>